<dbReference type="PROSITE" id="PS00086">
    <property type="entry name" value="CYTOCHROME_P450"/>
    <property type="match status" value="2"/>
</dbReference>
<evidence type="ECO:0000256" key="19">
    <source>
        <dbReference type="ARBA" id="ARBA00049206"/>
    </source>
</evidence>
<dbReference type="SUPFAM" id="SSF48264">
    <property type="entry name" value="Cytochrome P450"/>
    <property type="match status" value="2"/>
</dbReference>
<evidence type="ECO:0000256" key="15">
    <source>
        <dbReference type="ARBA" id="ARBA00023033"/>
    </source>
</evidence>
<evidence type="ECO:0000256" key="25">
    <source>
        <dbReference type="ARBA" id="ARBA00067282"/>
    </source>
</evidence>
<evidence type="ECO:0000256" key="16">
    <source>
        <dbReference type="ARBA" id="ARBA00023098"/>
    </source>
</evidence>
<keyword evidence="7" id="KW-0812">Transmembrane</keyword>
<dbReference type="PANTHER" id="PTHR24300">
    <property type="entry name" value="CYTOCHROME P450 508A4-RELATED"/>
    <property type="match status" value="1"/>
</dbReference>
<keyword evidence="12" id="KW-1133">Transmembrane helix</keyword>
<keyword evidence="16" id="KW-0443">Lipid metabolism</keyword>
<dbReference type="InterPro" id="IPR041692">
    <property type="entry name" value="HHH_9"/>
</dbReference>
<dbReference type="InterPro" id="IPR001128">
    <property type="entry name" value="Cyt_P450"/>
</dbReference>
<keyword evidence="14 27" id="KW-0408">Iron</keyword>
<comment type="function">
    <text evidence="23">A cytochrome P450 monooxygenase involved in the metabolism of arachidonic acid and its conjugates. Mechanistically, uses molecular oxygen inserting one oxygen atom into a substrate, and reducing the second into a water molecule, with two electrons provided by NADPH via cytochrome P450 reductase (CPR; NADPH-ferrihemoprotein reductase). Acts as an omega and omega-1 hydroxylase for arachidonic acid and possibly for other long chain fatty acids. May modulate the arachidonic acid signaling pathway and play a role in other fatty acid signaling processes. May down-regulate the biological activities of N-arachidonoyl-serotonin, an endocannabinoid that has anti-nociceptive effects through inhibition of fatty acid amide hydrolase FAAH, TRPV1 receptor and T-type calcium channels. Catalyzes C-2 oxidation of the indole ring of N-arachidonoyl-serotonin forming a less active product 2-oxo-N-arachidonoyl-serotonin.</text>
</comment>
<evidence type="ECO:0000256" key="12">
    <source>
        <dbReference type="ARBA" id="ARBA00022989"/>
    </source>
</evidence>
<dbReference type="InterPro" id="IPR012337">
    <property type="entry name" value="RNaseH-like_sf"/>
</dbReference>
<feature type="region of interest" description="Disordered" evidence="28">
    <location>
        <begin position="1473"/>
        <end position="1499"/>
    </location>
</feature>
<comment type="catalytic activity">
    <reaction evidence="21">
        <text>N-[(5Z,8Z,11Z,14Z)-eicosatetraenoyl]-serotonin + reduced [NADPH--hemoprotein reductase] + O2 = 2-oxo-N-[(5Z,8Z,11Z,14Z)-eicosatetraenoyl]-serotonin + oxidized [NADPH--hemoprotein reductase] + H2O + H(+)</text>
        <dbReference type="Rhea" id="RHEA:50296"/>
        <dbReference type="Rhea" id="RHEA-COMP:11964"/>
        <dbReference type="Rhea" id="RHEA-COMP:11965"/>
        <dbReference type="ChEBI" id="CHEBI:15377"/>
        <dbReference type="ChEBI" id="CHEBI:15378"/>
        <dbReference type="ChEBI" id="CHEBI:15379"/>
        <dbReference type="ChEBI" id="CHEBI:57618"/>
        <dbReference type="ChEBI" id="CHEBI:58210"/>
        <dbReference type="ChEBI" id="CHEBI:132255"/>
        <dbReference type="ChEBI" id="CHEBI:132256"/>
    </reaction>
    <physiologicalReaction direction="left-to-right" evidence="21">
        <dbReference type="Rhea" id="RHEA:50297"/>
    </physiologicalReaction>
</comment>
<dbReference type="GO" id="GO:0003676">
    <property type="term" value="F:nucleic acid binding"/>
    <property type="evidence" value="ECO:0007669"/>
    <property type="project" value="InterPro"/>
</dbReference>
<evidence type="ECO:0000259" key="29">
    <source>
        <dbReference type="PROSITE" id="PS50126"/>
    </source>
</evidence>
<dbReference type="GO" id="GO:0102033">
    <property type="term" value="F:long-chain fatty acid omega-hydroxylase activity"/>
    <property type="evidence" value="ECO:0007669"/>
    <property type="project" value="UniProtKB-EC"/>
</dbReference>
<dbReference type="GO" id="GO:0005743">
    <property type="term" value="C:mitochondrial inner membrane"/>
    <property type="evidence" value="ECO:0007669"/>
    <property type="project" value="UniProtKB-SubCell"/>
</dbReference>
<evidence type="ECO:0000256" key="1">
    <source>
        <dbReference type="ARBA" id="ARBA00001971"/>
    </source>
</evidence>
<evidence type="ECO:0000256" key="13">
    <source>
        <dbReference type="ARBA" id="ARBA00023002"/>
    </source>
</evidence>
<keyword evidence="11" id="KW-0492">Microsome</keyword>
<keyword evidence="18" id="KW-0472">Membrane</keyword>
<dbReference type="GO" id="GO:0005789">
    <property type="term" value="C:endoplasmic reticulum membrane"/>
    <property type="evidence" value="ECO:0007669"/>
    <property type="project" value="UniProtKB-SubCell"/>
</dbReference>
<dbReference type="FunFam" id="3.30.420.140:FF:000001">
    <property type="entry name" value="RNA-binding transcriptional accessory protein"/>
    <property type="match status" value="1"/>
</dbReference>
<dbReference type="EMBL" id="CAKKLH010000014">
    <property type="protein sequence ID" value="CAH0099195.1"/>
    <property type="molecule type" value="Genomic_DNA"/>
</dbReference>
<evidence type="ECO:0000256" key="27">
    <source>
        <dbReference type="PIRSR" id="PIRSR602401-1"/>
    </source>
</evidence>
<dbReference type="SUPFAM" id="SSF50249">
    <property type="entry name" value="Nucleic acid-binding proteins"/>
    <property type="match status" value="1"/>
</dbReference>
<evidence type="ECO:0000256" key="2">
    <source>
        <dbReference type="ARBA" id="ARBA00004154"/>
    </source>
</evidence>
<dbReference type="InterPro" id="IPR006641">
    <property type="entry name" value="YqgF/RNaseH-like_dom"/>
</dbReference>
<evidence type="ECO:0000256" key="24">
    <source>
        <dbReference type="ARBA" id="ARBA00066560"/>
    </source>
</evidence>
<dbReference type="Gene3D" id="1.10.3500.10">
    <property type="entry name" value="Tex N-terminal region-like"/>
    <property type="match status" value="1"/>
</dbReference>
<dbReference type="InterPro" id="IPR002401">
    <property type="entry name" value="Cyt_P450_E_grp-I"/>
</dbReference>
<evidence type="ECO:0000313" key="31">
    <source>
        <dbReference type="Proteomes" id="UP000789390"/>
    </source>
</evidence>
<dbReference type="GO" id="GO:0006805">
    <property type="term" value="P:xenobiotic metabolic process"/>
    <property type="evidence" value="ECO:0007669"/>
    <property type="project" value="TreeGrafter"/>
</dbReference>
<keyword evidence="9" id="KW-0999">Mitochondrion inner membrane</keyword>
<evidence type="ECO:0000256" key="6">
    <source>
        <dbReference type="ARBA" id="ARBA00022617"/>
    </source>
</evidence>
<comment type="caution">
    <text evidence="30">The sequence shown here is derived from an EMBL/GenBank/DDBJ whole genome shotgun (WGS) entry which is preliminary data.</text>
</comment>
<dbReference type="SMART" id="SM00732">
    <property type="entry name" value="YqgFc"/>
    <property type="match status" value="1"/>
</dbReference>
<evidence type="ECO:0000256" key="3">
    <source>
        <dbReference type="ARBA" id="ARBA00004448"/>
    </source>
</evidence>
<dbReference type="SUPFAM" id="SSF158832">
    <property type="entry name" value="Tex N-terminal region-like"/>
    <property type="match status" value="1"/>
</dbReference>
<dbReference type="InterPro" id="IPR036396">
    <property type="entry name" value="Cyt_P450_sf"/>
</dbReference>
<dbReference type="Gene3D" id="1.10.10.650">
    <property type="entry name" value="RuvA domain 2-like"/>
    <property type="match status" value="1"/>
</dbReference>
<dbReference type="PANTHER" id="PTHR24300:SF376">
    <property type="entry name" value="CYTOCHROME P450 15A1"/>
    <property type="match status" value="1"/>
</dbReference>
<sequence>MYLSPHLGPKGLPLLGCLLSVSQWHPGCSFMGLLELYYRYGPVCGFYIGPQPVISISGYEACKEAFMNENLNGRPDNGPARMKSKGKRLGVMLVDGDFLTIQKRFTLQHLRDFGFGRQNMESLVKEEVAVLLADMERQLRDEGNVFEFKNYFNISLVNALWVMLASARFERDDPRLKSLVELFDVVFRSGDIVRVAFPCPAILMKLFPFVFAKLGRMDLLKDVWKFIEANSMYDLFTQEAIEEHKQKQSLEPTDFIDVYLKEVERNKDDSFSEEQLMNIILDILSAGADTTGNSIGFALLYLIHHPDVQTKMQLEMDQVCGDSLPSLHHKPQLIYTQAVLMEVQRMSGVSPLAIPRRALKSIPFQGYIIPQDAYVIINMYSVHMDETFWTDPEVFRPERHIDKFGQITKTDRLFPFGGGKRSCLGESLARTSYFLFTTSILKKFIFRSLPESVSAPSLAPLDAMKKLAEIHGPVTGFFLGPIQPFISVCGYEAVKEALHNEDLNGRPSSGTITDRTFGKRLGIMFTDGDFLREQRRFTLRHLRDLGFGRTSSENLIHEEIHDLIREMKDSASFNPDSIVDFKSLFNPTLLSILWAFIAGKRFKHDDEELKRLLYMVDLFFSSGNNVRSNIPIPAFILRNFPFVKKIVGIRTDMFVPIQEFIRAAIDEHEENPSEDDPRDFIDVYLAELKKQEEVNADESTFHKEQLISLIFDLFIAGGDTTGNAIGFVLLYMIHYPEVQRKVQEELDSVCGSSLPTLAQRPSLPYMEAVLMEVFRLSTIAPYTVPHYALKDTQLQGHTIPKGSIVQMNLYSVHMDENYWNDHEMFQPERHLSADGTSVIKTDHLLPFGAGKRMCLGEALARNTLYLFVTGLLKSFQFQGIPNEPLPTLEPRMGFVLAYTPYRAIAAWEIPEVLADSYGVSLSACKKFTSLIKEDCTLPFIARYRKEMVGNLDIEVLRKMKSSLEDLQKVQGKIVSVVKTLEKQNVLTPSLNETICNIKDLDELEFCYAPFKDAKKKTLAAKAIELGLEAPALALLEGVEHVSIESLLNVNVEGLDSMKSVELGIQHVIADVIGKNKENVDKLNQLVTRAEVSLCITKSRSAEKQNPVDLAKFESYIDKSFGVSQDNPIKPHLFLAISRGEDLKILSVKIVFPDHVESNWIKFCESKYAKQDGNKRSHLRKIIITKSIKDAYSRIVEPLIKRRIKSRLTEKSHHASVDVFARNLKSLLLSPPLPNTTVLGLDPGFKHGCKCAAVSPNGSVLHTETLYIQFGERDVTRQPAVMSLKNMVHKYGCSTIAIGNGKACRETEDFLSQLIEKGVFKPTDVRFTIINECGASIYSCSPEAKEEFPQLEPNVISAISIARRLQDPLAEYVRISPRHIGIGMYQHDISVKQLETALDDIVSECVSFVGVDINTCPPHVLSKVAGLTCNKAKKIIDYRTKHGQFLNRQQILDVPSLGPVTFQQCAGFLTIPEASSAGPSDSSDQNPSKPSKGRGKKAVCRSTNPLDRTCVHPESYDLAITIIGFFKGNLEDIGHESFIRKLQAFLATKSSKQIATELGESEGKIDQILQSLSHPLRYDLRTKFDKPLFKRSVTSFSDIKVGQELRGRINNITDFGAFVDIGVGKDALLHSSRMKGKKESLSVTNQIHVKVLSIDMSQQRIALELI</sequence>
<dbReference type="FunFam" id="1.10.630.10:FF:000017">
    <property type="entry name" value="cytochrome P450 2U1 isoform X1"/>
    <property type="match status" value="1"/>
</dbReference>
<dbReference type="GO" id="GO:0005506">
    <property type="term" value="F:iron ion binding"/>
    <property type="evidence" value="ECO:0007669"/>
    <property type="project" value="InterPro"/>
</dbReference>
<feature type="domain" description="S1 motif" evidence="29">
    <location>
        <begin position="1601"/>
        <end position="1665"/>
    </location>
</feature>
<dbReference type="InterPro" id="IPR050182">
    <property type="entry name" value="Cytochrome_P450_fam2"/>
</dbReference>
<keyword evidence="31" id="KW-1185">Reference proteome</keyword>
<evidence type="ECO:0000256" key="18">
    <source>
        <dbReference type="ARBA" id="ARBA00023136"/>
    </source>
</evidence>
<evidence type="ECO:0000256" key="7">
    <source>
        <dbReference type="ARBA" id="ARBA00022692"/>
    </source>
</evidence>
<comment type="catalytic activity">
    <reaction evidence="19">
        <text>(5Z,8Z,11Z,14Z)-eicosatetraenoate + reduced [NADPH--hemoprotein reductase] + O2 = 19-hydroxy-(5Z,8Z,11Z,14Z)-eicosatetraenoate + oxidized [NADPH--hemoprotein reductase] + H2O + H(+)</text>
        <dbReference type="Rhea" id="RHEA:39759"/>
        <dbReference type="Rhea" id="RHEA-COMP:11964"/>
        <dbReference type="Rhea" id="RHEA-COMP:11965"/>
        <dbReference type="ChEBI" id="CHEBI:15377"/>
        <dbReference type="ChEBI" id="CHEBI:15378"/>
        <dbReference type="ChEBI" id="CHEBI:15379"/>
        <dbReference type="ChEBI" id="CHEBI:32395"/>
        <dbReference type="ChEBI" id="CHEBI:57618"/>
        <dbReference type="ChEBI" id="CHEBI:58210"/>
        <dbReference type="ChEBI" id="CHEBI:76627"/>
    </reaction>
    <physiologicalReaction direction="left-to-right" evidence="19">
        <dbReference type="Rhea" id="RHEA:39760"/>
    </physiologicalReaction>
</comment>
<dbReference type="GO" id="GO:0006629">
    <property type="term" value="P:lipid metabolic process"/>
    <property type="evidence" value="ECO:0007669"/>
    <property type="project" value="UniProtKB-KW"/>
</dbReference>
<dbReference type="Gene3D" id="2.40.50.140">
    <property type="entry name" value="Nucleic acid-binding proteins"/>
    <property type="match status" value="1"/>
</dbReference>
<keyword evidence="10" id="KW-0256">Endoplasmic reticulum</keyword>
<dbReference type="InterPro" id="IPR003029">
    <property type="entry name" value="S1_domain"/>
</dbReference>
<dbReference type="InterPro" id="IPR037027">
    <property type="entry name" value="YqgF/RNaseH-like_dom_sf"/>
</dbReference>
<keyword evidence="6 27" id="KW-0349">Heme</keyword>
<dbReference type="PROSITE" id="PS50126">
    <property type="entry name" value="S1"/>
    <property type="match status" value="1"/>
</dbReference>
<dbReference type="Proteomes" id="UP000789390">
    <property type="component" value="Unassembled WGS sequence"/>
</dbReference>
<dbReference type="PRINTS" id="PR00463">
    <property type="entry name" value="EP450I"/>
</dbReference>
<dbReference type="FunFam" id="1.10.150.310:FF:000001">
    <property type="entry name" value="RNA-binding transcriptional accessory protein"/>
    <property type="match status" value="1"/>
</dbReference>
<evidence type="ECO:0000256" key="23">
    <source>
        <dbReference type="ARBA" id="ARBA00058812"/>
    </source>
</evidence>
<keyword evidence="13" id="KW-0560">Oxidoreductase</keyword>
<dbReference type="Pfam" id="PF00575">
    <property type="entry name" value="S1"/>
    <property type="match status" value="1"/>
</dbReference>
<evidence type="ECO:0000256" key="9">
    <source>
        <dbReference type="ARBA" id="ARBA00022792"/>
    </source>
</evidence>
<evidence type="ECO:0000256" key="11">
    <source>
        <dbReference type="ARBA" id="ARBA00022848"/>
    </source>
</evidence>
<evidence type="ECO:0000256" key="22">
    <source>
        <dbReference type="ARBA" id="ARBA00052378"/>
    </source>
</evidence>
<dbReference type="Pfam" id="PF00067">
    <property type="entry name" value="p450"/>
    <property type="match status" value="2"/>
</dbReference>
<dbReference type="FunFam" id="1.10.630.10:FF:000002">
    <property type="entry name" value="Cytochrome P450 1A1"/>
    <property type="match status" value="1"/>
</dbReference>
<keyword evidence="17" id="KW-0496">Mitochondrion</keyword>
<dbReference type="Gene3D" id="3.30.420.140">
    <property type="entry name" value="YqgF/RNase H-like domain"/>
    <property type="match status" value="1"/>
</dbReference>
<dbReference type="InterPro" id="IPR023319">
    <property type="entry name" value="Tex-like_HTH_dom_sf"/>
</dbReference>
<dbReference type="GO" id="GO:0006139">
    <property type="term" value="P:nucleobase-containing compound metabolic process"/>
    <property type="evidence" value="ECO:0007669"/>
    <property type="project" value="InterPro"/>
</dbReference>
<proteinExistence type="inferred from homology"/>
<evidence type="ECO:0000256" key="5">
    <source>
        <dbReference type="ARBA" id="ARBA00010617"/>
    </source>
</evidence>
<evidence type="ECO:0000256" key="20">
    <source>
        <dbReference type="ARBA" id="ARBA00051320"/>
    </source>
</evidence>
<dbReference type="SUPFAM" id="SSF53098">
    <property type="entry name" value="Ribonuclease H-like"/>
    <property type="match status" value="1"/>
</dbReference>
<protein>
    <recommendedName>
        <fullName evidence="25">Cytochrome P450 2U1</fullName>
        <ecNumber evidence="24">1.14.14.80</ecNumber>
    </recommendedName>
    <alternativeName>
        <fullName evidence="26">Long-chain fatty acid omega-monooxygenase</fullName>
    </alternativeName>
</protein>
<evidence type="ECO:0000256" key="26">
    <source>
        <dbReference type="ARBA" id="ARBA00079181"/>
    </source>
</evidence>
<accession>A0A8J2RD02</accession>
<dbReference type="Pfam" id="PF12836">
    <property type="entry name" value="HHH_3"/>
    <property type="match status" value="1"/>
</dbReference>
<dbReference type="Pfam" id="PF09371">
    <property type="entry name" value="Tex_N"/>
    <property type="match status" value="1"/>
</dbReference>
<dbReference type="PRINTS" id="PR00385">
    <property type="entry name" value="P450"/>
</dbReference>
<gene>
    <name evidence="30" type="ORF">DGAL_LOCUS1309</name>
</gene>
<evidence type="ECO:0000256" key="14">
    <source>
        <dbReference type="ARBA" id="ARBA00023004"/>
    </source>
</evidence>
<dbReference type="GO" id="GO:0020037">
    <property type="term" value="F:heme binding"/>
    <property type="evidence" value="ECO:0007669"/>
    <property type="project" value="InterPro"/>
</dbReference>
<dbReference type="GO" id="GO:0008395">
    <property type="term" value="F:steroid hydroxylase activity"/>
    <property type="evidence" value="ECO:0007669"/>
    <property type="project" value="TreeGrafter"/>
</dbReference>
<comment type="similarity">
    <text evidence="5">Belongs to the cytochrome P450 family.</text>
</comment>
<dbReference type="InterPro" id="IPR018974">
    <property type="entry name" value="Tex-like_N"/>
</dbReference>
<feature type="compositionally biased region" description="Polar residues" evidence="28">
    <location>
        <begin position="1476"/>
        <end position="1488"/>
    </location>
</feature>
<dbReference type="InterPro" id="IPR010994">
    <property type="entry name" value="RuvA_2-like"/>
</dbReference>
<name>A0A8J2RD02_9CRUS</name>
<keyword evidence="15" id="KW-0503">Monooxygenase</keyword>
<comment type="catalytic activity">
    <reaction evidence="22">
        <text>an omega-methyl-long-chain fatty acid + reduced [NADPH--hemoprotein reductase] + O2 = an omega-hydroxy-long-chain fatty acid + oxidized [NADPH--hemoprotein reductase] + H2O + H(+)</text>
        <dbReference type="Rhea" id="RHEA:56748"/>
        <dbReference type="Rhea" id="RHEA-COMP:11964"/>
        <dbReference type="Rhea" id="RHEA-COMP:11965"/>
        <dbReference type="ChEBI" id="CHEBI:15377"/>
        <dbReference type="ChEBI" id="CHEBI:15378"/>
        <dbReference type="ChEBI" id="CHEBI:15379"/>
        <dbReference type="ChEBI" id="CHEBI:57618"/>
        <dbReference type="ChEBI" id="CHEBI:58210"/>
        <dbReference type="ChEBI" id="CHEBI:140991"/>
        <dbReference type="ChEBI" id="CHEBI:140992"/>
        <dbReference type="EC" id="1.14.14.80"/>
    </reaction>
    <physiologicalReaction direction="left-to-right" evidence="22">
        <dbReference type="Rhea" id="RHEA:56749"/>
    </physiologicalReaction>
</comment>
<dbReference type="EC" id="1.14.14.80" evidence="24"/>
<dbReference type="InterPro" id="IPR012340">
    <property type="entry name" value="NA-bd_OB-fold"/>
</dbReference>
<dbReference type="FunFam" id="1.10.10.650:FF:000001">
    <property type="entry name" value="S1 RNA-binding domain 1"/>
    <property type="match status" value="1"/>
</dbReference>
<keyword evidence="8 27" id="KW-0479">Metal-binding</keyword>
<dbReference type="Gene3D" id="1.10.150.310">
    <property type="entry name" value="Tex RuvX-like domain-like"/>
    <property type="match status" value="1"/>
</dbReference>
<evidence type="ECO:0000313" key="30">
    <source>
        <dbReference type="EMBL" id="CAH0099195.1"/>
    </source>
</evidence>
<dbReference type="Pfam" id="PF16921">
    <property type="entry name" value="Tex_YqgF"/>
    <property type="match status" value="1"/>
</dbReference>
<evidence type="ECO:0000256" key="10">
    <source>
        <dbReference type="ARBA" id="ARBA00022824"/>
    </source>
</evidence>
<organism evidence="30 31">
    <name type="scientific">Daphnia galeata</name>
    <dbReference type="NCBI Taxonomy" id="27404"/>
    <lineage>
        <taxon>Eukaryota</taxon>
        <taxon>Metazoa</taxon>
        <taxon>Ecdysozoa</taxon>
        <taxon>Arthropoda</taxon>
        <taxon>Crustacea</taxon>
        <taxon>Branchiopoda</taxon>
        <taxon>Diplostraca</taxon>
        <taxon>Cladocera</taxon>
        <taxon>Anomopoda</taxon>
        <taxon>Daphniidae</taxon>
        <taxon>Daphnia</taxon>
    </lineage>
</organism>
<dbReference type="InterPro" id="IPR017972">
    <property type="entry name" value="Cyt_P450_CS"/>
</dbReference>
<feature type="binding site" description="axial binding residue" evidence="27">
    <location>
        <position position="854"/>
    </location>
    <ligand>
        <name>heme</name>
        <dbReference type="ChEBI" id="CHEBI:30413"/>
    </ligand>
    <ligandPart>
        <name>Fe</name>
        <dbReference type="ChEBI" id="CHEBI:18248"/>
    </ligandPart>
</feature>
<evidence type="ECO:0000256" key="8">
    <source>
        <dbReference type="ARBA" id="ARBA00022723"/>
    </source>
</evidence>
<evidence type="ECO:0000256" key="17">
    <source>
        <dbReference type="ARBA" id="ARBA00023128"/>
    </source>
</evidence>
<dbReference type="InterPro" id="IPR023323">
    <property type="entry name" value="Tex-like_dom_sf"/>
</dbReference>
<comment type="cofactor">
    <cofactor evidence="1 27">
        <name>heme</name>
        <dbReference type="ChEBI" id="CHEBI:30413"/>
    </cofactor>
</comment>
<dbReference type="SMART" id="SM00316">
    <property type="entry name" value="S1"/>
    <property type="match status" value="1"/>
</dbReference>
<reference evidence="30" key="1">
    <citation type="submission" date="2021-11" db="EMBL/GenBank/DDBJ databases">
        <authorList>
            <person name="Schell T."/>
        </authorList>
    </citation>
    <scope>NUCLEOTIDE SEQUENCE</scope>
    <source>
        <strain evidence="30">M5</strain>
    </source>
</reference>
<comment type="catalytic activity">
    <reaction evidence="20">
        <text>(5Z,8Z,11Z,14Z)-eicosatetraenoate + reduced [NADPH--hemoprotein reductase] + O2 = 20-hydroxy-(5Z,8Z,11Z,14Z)-eicosatetraenoate + oxidized [NADPH--hemoprotein reductase] + H2O + H(+)</text>
        <dbReference type="Rhea" id="RHEA:39755"/>
        <dbReference type="Rhea" id="RHEA-COMP:11964"/>
        <dbReference type="Rhea" id="RHEA-COMP:11965"/>
        <dbReference type="ChEBI" id="CHEBI:15377"/>
        <dbReference type="ChEBI" id="CHEBI:15378"/>
        <dbReference type="ChEBI" id="CHEBI:15379"/>
        <dbReference type="ChEBI" id="CHEBI:32395"/>
        <dbReference type="ChEBI" id="CHEBI:57618"/>
        <dbReference type="ChEBI" id="CHEBI:58210"/>
        <dbReference type="ChEBI" id="CHEBI:76624"/>
    </reaction>
    <physiologicalReaction direction="left-to-right" evidence="20">
        <dbReference type="Rhea" id="RHEA:39756"/>
    </physiologicalReaction>
</comment>
<comment type="subcellular location">
    <subcellularLocation>
        <location evidence="4">Endoplasmic reticulum membrane</location>
        <topology evidence="4">Multi-pass membrane protein</topology>
    </subcellularLocation>
    <subcellularLocation>
        <location evidence="2">Microsome membrane</location>
        <topology evidence="2">Multi-pass membrane protein</topology>
    </subcellularLocation>
    <subcellularLocation>
        <location evidence="3">Mitochondrion inner membrane</location>
        <topology evidence="3">Multi-pass membrane protein</topology>
    </subcellularLocation>
</comment>
<dbReference type="InterPro" id="IPR032639">
    <property type="entry name" value="Tex_YqgF"/>
</dbReference>
<dbReference type="Pfam" id="PF17674">
    <property type="entry name" value="HHH_9"/>
    <property type="match status" value="1"/>
</dbReference>
<dbReference type="OrthoDB" id="995477at2759"/>
<dbReference type="Gene3D" id="1.10.630.10">
    <property type="entry name" value="Cytochrome P450"/>
    <property type="match status" value="2"/>
</dbReference>
<dbReference type="SUPFAM" id="SSF47781">
    <property type="entry name" value="RuvA domain 2-like"/>
    <property type="match status" value="2"/>
</dbReference>
<dbReference type="GO" id="GO:0006082">
    <property type="term" value="P:organic acid metabolic process"/>
    <property type="evidence" value="ECO:0007669"/>
    <property type="project" value="TreeGrafter"/>
</dbReference>
<evidence type="ECO:0000256" key="28">
    <source>
        <dbReference type="SAM" id="MobiDB-lite"/>
    </source>
</evidence>
<evidence type="ECO:0000256" key="4">
    <source>
        <dbReference type="ARBA" id="ARBA00004477"/>
    </source>
</evidence>
<evidence type="ECO:0000256" key="21">
    <source>
        <dbReference type="ARBA" id="ARBA00052159"/>
    </source>
</evidence>